<dbReference type="Pfam" id="PF00144">
    <property type="entry name" value="Beta-lactamase"/>
    <property type="match status" value="1"/>
</dbReference>
<dbReference type="InterPro" id="IPR050491">
    <property type="entry name" value="AmpC-like"/>
</dbReference>
<dbReference type="RefSeq" id="WP_188717550.1">
    <property type="nucleotide sequence ID" value="NZ_BAABBD010000002.1"/>
</dbReference>
<keyword evidence="3" id="KW-1185">Reference proteome</keyword>
<dbReference type="EMBL" id="BMLM01000001">
    <property type="protein sequence ID" value="GGN83753.1"/>
    <property type="molecule type" value="Genomic_DNA"/>
</dbReference>
<dbReference type="GO" id="GO:0016787">
    <property type="term" value="F:hydrolase activity"/>
    <property type="evidence" value="ECO:0007669"/>
    <property type="project" value="UniProtKB-KW"/>
</dbReference>
<organism evidence="2 3">
    <name type="scientific">Agrococcus terreus</name>
    <dbReference type="NCBI Taxonomy" id="574649"/>
    <lineage>
        <taxon>Bacteria</taxon>
        <taxon>Bacillati</taxon>
        <taxon>Actinomycetota</taxon>
        <taxon>Actinomycetes</taxon>
        <taxon>Micrococcales</taxon>
        <taxon>Microbacteriaceae</taxon>
        <taxon>Agrococcus</taxon>
    </lineage>
</organism>
<dbReference type="InterPro" id="IPR012338">
    <property type="entry name" value="Beta-lactam/transpept-like"/>
</dbReference>
<keyword evidence="2" id="KW-0378">Hydrolase</keyword>
<evidence type="ECO:0000313" key="2">
    <source>
        <dbReference type="EMBL" id="GGN83753.1"/>
    </source>
</evidence>
<reference evidence="3" key="1">
    <citation type="journal article" date="2019" name="Int. J. Syst. Evol. Microbiol.">
        <title>The Global Catalogue of Microorganisms (GCM) 10K type strain sequencing project: providing services to taxonomists for standard genome sequencing and annotation.</title>
        <authorList>
            <consortium name="The Broad Institute Genomics Platform"/>
            <consortium name="The Broad Institute Genome Sequencing Center for Infectious Disease"/>
            <person name="Wu L."/>
            <person name="Ma J."/>
        </authorList>
    </citation>
    <scope>NUCLEOTIDE SEQUENCE [LARGE SCALE GENOMIC DNA]</scope>
    <source>
        <strain evidence="3">CGMCC 1.6960</strain>
    </source>
</reference>
<comment type="caution">
    <text evidence="2">The sequence shown here is derived from an EMBL/GenBank/DDBJ whole genome shotgun (WGS) entry which is preliminary data.</text>
</comment>
<dbReference type="InterPro" id="IPR001466">
    <property type="entry name" value="Beta-lactam-related"/>
</dbReference>
<dbReference type="SUPFAM" id="SSF56601">
    <property type="entry name" value="beta-lactamase/transpeptidase-like"/>
    <property type="match status" value="1"/>
</dbReference>
<proteinExistence type="predicted"/>
<evidence type="ECO:0000259" key="1">
    <source>
        <dbReference type="Pfam" id="PF00144"/>
    </source>
</evidence>
<dbReference type="PANTHER" id="PTHR46825:SF9">
    <property type="entry name" value="BETA-LACTAMASE-RELATED DOMAIN-CONTAINING PROTEIN"/>
    <property type="match status" value="1"/>
</dbReference>
<accession>A0ABQ2KHK7</accession>
<dbReference type="PANTHER" id="PTHR46825">
    <property type="entry name" value="D-ALANYL-D-ALANINE-CARBOXYPEPTIDASE/ENDOPEPTIDASE AMPH"/>
    <property type="match status" value="1"/>
</dbReference>
<evidence type="ECO:0000313" key="3">
    <source>
        <dbReference type="Proteomes" id="UP000626982"/>
    </source>
</evidence>
<dbReference type="Gene3D" id="3.40.710.10">
    <property type="entry name" value="DD-peptidase/beta-lactamase superfamily"/>
    <property type="match status" value="1"/>
</dbReference>
<feature type="domain" description="Beta-lactamase-related" evidence="1">
    <location>
        <begin position="15"/>
        <end position="338"/>
    </location>
</feature>
<sequence>MPSHERLERALAYADRWIAYRRWRFRVPGVQVAVRVGGELVLDTAHGLADVAAREPLTPAHRFRIASHSKALAAIVVLRLVDEGRVRLDDEAQAHAPQLAGTDAGALTVRELLSHGGGATRDGDDVSHWHLQRDFPDADALAALARGGAGRIAASTEFKYSNVGFGILGLVVEGATGEPYGAAFDRLLARPLGLAATAADLDDRVPGARTGAPLATGHSGIHSSEARIAFASPGTGALAAATGAASTAAELTDALRTVADADDRLLSAASRRRMRQRQWTTAGRDGSQAGYGLGLMLRELDGRTWVGHGGAWTGQATRTLVDPERDLVVSVLTNAIDGPAEELAIGVARILHAGLEEPGADVDLELLRSFEGAYASIWGRLDVVELGGRLLGIPPTAADPLAAVDVLTPEGDDRVRIAAATGMGSGHEVAVAARGADGRVAWWGGAWHMAAVDAVPADAVPADAEPAGERP</sequence>
<dbReference type="Proteomes" id="UP000626982">
    <property type="component" value="Unassembled WGS sequence"/>
</dbReference>
<gene>
    <name evidence="2" type="ORF">GCM10010968_14880</name>
</gene>
<name>A0ABQ2KHK7_9MICO</name>
<protein>
    <submittedName>
        <fullName evidence="2">Serine hydrolase</fullName>
    </submittedName>
</protein>